<evidence type="ECO:0000313" key="1">
    <source>
        <dbReference type="EMBL" id="KAF6167105.1"/>
    </source>
</evidence>
<reference evidence="1 2" key="1">
    <citation type="journal article" date="2020" name="IScience">
        <title>Genome Sequencing of the Endangered Kingdonia uniflora (Circaeasteraceae, Ranunculales) Reveals Potential Mechanisms of Evolutionary Specialization.</title>
        <authorList>
            <person name="Sun Y."/>
            <person name="Deng T."/>
            <person name="Zhang A."/>
            <person name="Moore M.J."/>
            <person name="Landis J.B."/>
            <person name="Lin N."/>
            <person name="Zhang H."/>
            <person name="Zhang X."/>
            <person name="Huang J."/>
            <person name="Zhang X."/>
            <person name="Sun H."/>
            <person name="Wang H."/>
        </authorList>
    </citation>
    <scope>NUCLEOTIDE SEQUENCE [LARGE SCALE GENOMIC DNA]</scope>
    <source>
        <strain evidence="1">TB1705</strain>
        <tissue evidence="1">Leaf</tissue>
    </source>
</reference>
<name>A0A7J7NIT8_9MAGN</name>
<gene>
    <name evidence="1" type="ORF">GIB67_041360</name>
</gene>
<organism evidence="1 2">
    <name type="scientific">Kingdonia uniflora</name>
    <dbReference type="NCBI Taxonomy" id="39325"/>
    <lineage>
        <taxon>Eukaryota</taxon>
        <taxon>Viridiplantae</taxon>
        <taxon>Streptophyta</taxon>
        <taxon>Embryophyta</taxon>
        <taxon>Tracheophyta</taxon>
        <taxon>Spermatophyta</taxon>
        <taxon>Magnoliopsida</taxon>
        <taxon>Ranunculales</taxon>
        <taxon>Circaeasteraceae</taxon>
        <taxon>Kingdonia</taxon>
    </lineage>
</organism>
<dbReference type="AlphaFoldDB" id="A0A7J7NIT8"/>
<proteinExistence type="predicted"/>
<comment type="caution">
    <text evidence="1">The sequence shown here is derived from an EMBL/GenBank/DDBJ whole genome shotgun (WGS) entry which is preliminary data.</text>
</comment>
<evidence type="ECO:0000313" key="2">
    <source>
        <dbReference type="Proteomes" id="UP000541444"/>
    </source>
</evidence>
<dbReference type="EMBL" id="JACGCM010000766">
    <property type="protein sequence ID" value="KAF6167105.1"/>
    <property type="molecule type" value="Genomic_DNA"/>
</dbReference>
<keyword evidence="2" id="KW-1185">Reference proteome</keyword>
<sequence>MANLFLSKNLITSTSPLYSHSCPWEVKVLPVPLTAKTLVTTNAWKPGGFSFNIVCMVERSVKHAEAKERLSVLDARVPGGIRRTGIYSNDGSKISSFII</sequence>
<dbReference type="Proteomes" id="UP000541444">
    <property type="component" value="Unassembled WGS sequence"/>
</dbReference>
<protein>
    <submittedName>
        <fullName evidence="1">Uncharacterized protein</fullName>
    </submittedName>
</protein>
<accession>A0A7J7NIT8</accession>